<feature type="transmembrane region" description="Helical" evidence="2">
    <location>
        <begin position="361"/>
        <end position="382"/>
    </location>
</feature>
<evidence type="ECO:0000256" key="2">
    <source>
        <dbReference type="SAM" id="Phobius"/>
    </source>
</evidence>
<dbReference type="AlphaFoldDB" id="A0A6U5K4G3"/>
<sequence>MFRTHFCQTRMSEMIYQESKAEIDSENGALDTCESSVSSSDTKERKGKASRSVSVGSVVESSSYTPHIFEQIILERIRSKSIRAVNKPKLVHSVPKMITNNERTAVDSRNPCRTEYPKNAIVKKCNKQRDTSRRSIKLILVDEYTFSATSPHEDNLTAVSWSDCSTSDKDEHEAATTLVVSWFEGTSSADLQRHVNKSVVRKLSSVASQPVEIDDVIITDGFEEVVLTPHIPNGSSFHVVYTRLKRQEEREESSTLKVSEANNPSERIHDITVLGEFLLAFVTVVTISAKFHEIIPPLVNPLFNACTESINTCAADEQTLFNCIREGSVGGLFAGVCLWLEHSRVFNRNIFLFGFDSPKKMWIVLYESFVSSICWGISYLFIRRAMNPETRNRYIEKYWKDAVYGSMAGFNATFMKAVLKNFANPRRY</sequence>
<reference evidence="3" key="1">
    <citation type="submission" date="2021-01" db="EMBL/GenBank/DDBJ databases">
        <authorList>
            <person name="Corre E."/>
            <person name="Pelletier E."/>
            <person name="Niang G."/>
            <person name="Scheremetjew M."/>
            <person name="Finn R."/>
            <person name="Kale V."/>
            <person name="Holt S."/>
            <person name="Cochrane G."/>
            <person name="Meng A."/>
            <person name="Brown T."/>
            <person name="Cohen L."/>
        </authorList>
    </citation>
    <scope>NUCLEOTIDE SEQUENCE</scope>
    <source>
        <strain evidence="3">308</strain>
    </source>
</reference>
<dbReference type="EMBL" id="HBFR01032413">
    <property type="protein sequence ID" value="CAD8896338.1"/>
    <property type="molecule type" value="Transcribed_RNA"/>
</dbReference>
<accession>A0A6U5K4G3</accession>
<evidence type="ECO:0000313" key="4">
    <source>
        <dbReference type="EMBL" id="CAD8896340.1"/>
    </source>
</evidence>
<keyword evidence="2" id="KW-1133">Transmembrane helix</keyword>
<proteinExistence type="predicted"/>
<feature type="region of interest" description="Disordered" evidence="1">
    <location>
        <begin position="26"/>
        <end position="54"/>
    </location>
</feature>
<name>A0A6U5K4G3_9STRA</name>
<keyword evidence="2" id="KW-0472">Membrane</keyword>
<dbReference type="EMBL" id="HBFR01032415">
    <property type="protein sequence ID" value="CAD8896340.1"/>
    <property type="molecule type" value="Transcribed_RNA"/>
</dbReference>
<evidence type="ECO:0000256" key="1">
    <source>
        <dbReference type="SAM" id="MobiDB-lite"/>
    </source>
</evidence>
<gene>
    <name evidence="3" type="ORF">CHYS00102_LOCUS23552</name>
    <name evidence="4" type="ORF">CHYS00102_LOCUS23554</name>
</gene>
<keyword evidence="2" id="KW-0812">Transmembrane</keyword>
<organism evidence="3">
    <name type="scientific">Corethron hystrix</name>
    <dbReference type="NCBI Taxonomy" id="216773"/>
    <lineage>
        <taxon>Eukaryota</taxon>
        <taxon>Sar</taxon>
        <taxon>Stramenopiles</taxon>
        <taxon>Ochrophyta</taxon>
        <taxon>Bacillariophyta</taxon>
        <taxon>Coscinodiscophyceae</taxon>
        <taxon>Corethrophycidae</taxon>
        <taxon>Corethrales</taxon>
        <taxon>Corethraceae</taxon>
        <taxon>Corethron</taxon>
    </lineage>
</organism>
<protein>
    <submittedName>
        <fullName evidence="3">Uncharacterized protein</fullName>
    </submittedName>
</protein>
<evidence type="ECO:0000313" key="3">
    <source>
        <dbReference type="EMBL" id="CAD8896338.1"/>
    </source>
</evidence>